<feature type="compositionally biased region" description="Low complexity" evidence="2">
    <location>
        <begin position="1088"/>
        <end position="1097"/>
    </location>
</feature>
<protein>
    <recommendedName>
        <fullName evidence="3">ZW10 C-terminal helical domain-containing protein</fullName>
    </recommendedName>
</protein>
<feature type="compositionally biased region" description="Acidic residues" evidence="2">
    <location>
        <begin position="1045"/>
        <end position="1059"/>
    </location>
</feature>
<feature type="compositionally biased region" description="Low complexity" evidence="2">
    <location>
        <begin position="1589"/>
        <end position="1605"/>
    </location>
</feature>
<feature type="compositionally biased region" description="Basic and acidic residues" evidence="2">
    <location>
        <begin position="1822"/>
        <end position="1838"/>
    </location>
</feature>
<keyword evidence="5" id="KW-1185">Reference proteome</keyword>
<name>A0A1Y2G675_9BASI</name>
<dbReference type="OrthoDB" id="2537914at2759"/>
<dbReference type="InterPro" id="IPR046362">
    <property type="entry name" value="Zw10/DSL1_C_sf"/>
</dbReference>
<dbReference type="GO" id="GO:0007094">
    <property type="term" value="P:mitotic spindle assembly checkpoint signaling"/>
    <property type="evidence" value="ECO:0007669"/>
    <property type="project" value="TreeGrafter"/>
</dbReference>
<feature type="compositionally biased region" description="Acidic residues" evidence="2">
    <location>
        <begin position="1011"/>
        <end position="1029"/>
    </location>
</feature>
<feature type="region of interest" description="Disordered" evidence="2">
    <location>
        <begin position="1548"/>
        <end position="1784"/>
    </location>
</feature>
<dbReference type="PANTHER" id="PTHR12205:SF0">
    <property type="entry name" value="CENTROMERE_KINETOCHORE PROTEIN ZW10 HOMOLOG"/>
    <property type="match status" value="1"/>
</dbReference>
<feature type="domain" description="ZW10 C-terminal helical" evidence="3">
    <location>
        <begin position="620"/>
        <end position="761"/>
    </location>
</feature>
<dbReference type="InterPro" id="IPR055148">
    <property type="entry name" value="ZW10_C_2"/>
</dbReference>
<feature type="compositionally biased region" description="Pro residues" evidence="2">
    <location>
        <begin position="920"/>
        <end position="934"/>
    </location>
</feature>
<feature type="region of interest" description="Disordered" evidence="2">
    <location>
        <begin position="1804"/>
        <end position="2031"/>
    </location>
</feature>
<evidence type="ECO:0000313" key="5">
    <source>
        <dbReference type="Proteomes" id="UP000193467"/>
    </source>
</evidence>
<feature type="compositionally biased region" description="Pro residues" evidence="2">
    <location>
        <begin position="1889"/>
        <end position="1924"/>
    </location>
</feature>
<feature type="coiled-coil region" evidence="1">
    <location>
        <begin position="654"/>
        <end position="681"/>
    </location>
</feature>
<keyword evidence="1" id="KW-0175">Coiled coil</keyword>
<evidence type="ECO:0000256" key="1">
    <source>
        <dbReference type="SAM" id="Coils"/>
    </source>
</evidence>
<sequence>MSTAGMLSQFLTDIGAAALSPAVDLPATPETTPPFAALHDRLTDEITSINDQTRQLLEQNWSDFQEQVADGKELLVRMEEEETELTELEGELAGDRAFLPSLVERLTAHSKLAQTNSLATHTLTLINSLLALHTSISTVSNHTTAGSLPLAVASLRELQSALTRGAEPWIESTDAWNALRRWAADEQLRLEGSVAGALDGCFEFSPTTSTAGTTLALRSSIVAAPRGEELSVPVLLQALEDVFVMGGAGKKVDAQLARVSRQLLKYFVVPFLEMNGRPNDDGKLEIVYAEERGAWTATIRPRSTESEAPDEDPLKEIATLLTFFATHTHLFPPSPYAANFTANLTPTIQALVISSHLAPSLPATIDLISPYLTTLSAASTFESSFLATSGYFAFLPKESHGQMREEGKVIQSWVERVDKHWAGKVGDAALEKVRQEIVQGDWEGEMMDVDVEIEGEGGRTKMIKEKMLVSVRSKELVRVADEVLDKAVAVGSPSFPHPTFATASSLLLRTFISILSLYRAIVPVQHATVLSTVPSIGIQFANDTDWIGEEVEAVWRKSKSGQTSELDLDVEQALKMTKKMGKEWREKQISSQRESLMESLDVANRFLYTGDDARFAACERALAQVTMTLQRLVKVWKPVMNTTAFYSTLGNLVNDVLQRVLDEITEQIDISEEESIRLNKLCKQLHDLEGLFEGDATSIGIEVPVWFKFVFLSELLEASMADILFLFDDGHLVDFEPAAIAKLVRALFSDSPLRNRNLEHILKGHPTVVPGHDNDTEDGSRAPSPTPRHVAPPPPRTPSPPPAPAPAPTTRSGRQPLGTRIVNAKPSTPSPPPTPPRRSPSPPPPAALPSAAPAPAVIGTPEIDPELNASFDDFHADDDWGFSAEASPSDEPSALPSPPPAAPKAVVSPPSPSKATLVASPPPPPTKPISPPVAAPRSLASPPASAPLAIPTPSSLSAVDSTTRDRSTSFSSSNGAGEAADDAWDLDWEEETSAVGSLPKESSIVAPLSEPEPEPTPEVEVVAELEPEPLEARVEEQGEEAWGLGEEEQGVQQEQEQDQEQEHLEAVSPVDTPFEFDEDPSPVPEPLEAPVEEIAVASPPVEEAPLPPIANEAPLSPPVAVNSPQLEGAALSPPTAESRDLPPQEELVSTAQEDEEDVAEPQVSSEEVPAPSEPQQPESFDEEVVAPEPTFADDEPASQAIDVDIVPIDAPVAQDDSAASLFLGSPPSVFDKLGASPFDDSNSSSFFDNLGPGPVEEPRETLEQPSEESPVERPSSPPLVAFEGESQTAAVEEPQPEVEEAIVEQPEQEKDVFAEESVVEESAPEPPALAQEEALAEELISSPIVHAQHTAVIVHEEPVAALSEEQQPAEEEESAWDLGAEHESSEVDQELSALPVDAVVEHIDHVEEVPISIAQEEEGIAEPSQLIEDVAQEAPRSPSPPPRAPSPIHRLPSPPAEEPLEQLDQELDEDPIVAVGLPGAEDQHVTVDDVVSSAADPIFADETINDAASPSTEPAPLHSAISFDEPHFASASADEPLAAEPPALAFDERALSPSAGLGSSPEMLEHLSSPITSPELVDNVALPEEDSTPVAEEPSPAEVEAQVEAQVEEPAEVEESAPAVEQVLPIEEAPAPAEEPVLHAEVADSTPIAEPFEVEDQQESPIREHFDEEARHEQPAHEVSSLEEAETEAENDGGWGLGAEEEGEIEEVEHVEHVEQAPIAVDVLQESAAEPSTEEPLLPQVRATSPSPIPTPPSPLLSPVIDDGPIPTPLQQATPPSLPTPSTAIDVATPAQELHLDEDPFVRAEIAEPLTPGGHDSPALVPDEKQEPVKEEPLREEPVVPEVDTEPPVEAEVEVEDETAGEEGGEEDDGWGLGDELEGLEEAGEDEPIPPIAYTPVSPPRPLPYALPISPPPPIARPAPPPAAPATTRAHLSTPTKTATPLPRVPHFFSPPKVVAPPPPAEEEAEDDGWGFDEDDSNGLGYMEDDGPANENEELGQDLYSAPSSHVPISPPKRNGHVAKKESVDDDGWGF</sequence>
<feature type="compositionally biased region" description="Pro residues" evidence="2">
    <location>
        <begin position="1747"/>
        <end position="1756"/>
    </location>
</feature>
<dbReference type="GO" id="GO:0006888">
    <property type="term" value="P:endoplasmic reticulum to Golgi vesicle-mediated transport"/>
    <property type="evidence" value="ECO:0007669"/>
    <property type="project" value="TreeGrafter"/>
</dbReference>
<gene>
    <name evidence="4" type="ORF">BCR35DRAFT_349174</name>
</gene>
<evidence type="ECO:0000256" key="2">
    <source>
        <dbReference type="SAM" id="MobiDB-lite"/>
    </source>
</evidence>
<dbReference type="PANTHER" id="PTHR12205">
    <property type="entry name" value="CENTROMERE/KINETOCHORE PROTEIN ZW10"/>
    <property type="match status" value="1"/>
</dbReference>
<reference evidence="4 5" key="1">
    <citation type="submission" date="2016-07" db="EMBL/GenBank/DDBJ databases">
        <title>Pervasive Adenine N6-methylation of Active Genes in Fungi.</title>
        <authorList>
            <consortium name="DOE Joint Genome Institute"/>
            <person name="Mondo S.J."/>
            <person name="Dannebaum R.O."/>
            <person name="Kuo R.C."/>
            <person name="Labutti K."/>
            <person name="Haridas S."/>
            <person name="Kuo A."/>
            <person name="Salamov A."/>
            <person name="Ahrendt S.R."/>
            <person name="Lipzen A."/>
            <person name="Sullivan W."/>
            <person name="Andreopoulos W.B."/>
            <person name="Clum A."/>
            <person name="Lindquist E."/>
            <person name="Daum C."/>
            <person name="Ramamoorthy G.K."/>
            <person name="Gryganskyi A."/>
            <person name="Culley D."/>
            <person name="Magnuson J.K."/>
            <person name="James T.Y."/>
            <person name="O'Malley M.A."/>
            <person name="Stajich J.E."/>
            <person name="Spatafora J.W."/>
            <person name="Visel A."/>
            <person name="Grigoriev I.V."/>
        </authorList>
    </citation>
    <scope>NUCLEOTIDE SEQUENCE [LARGE SCALE GENOMIC DNA]</scope>
    <source>
        <strain evidence="4 5">62-1032</strain>
    </source>
</reference>
<feature type="compositionally biased region" description="Low complexity" evidence="2">
    <location>
        <begin position="883"/>
        <end position="894"/>
    </location>
</feature>
<feature type="compositionally biased region" description="Pro residues" evidence="2">
    <location>
        <begin position="784"/>
        <end position="807"/>
    </location>
</feature>
<dbReference type="STRING" id="106004.A0A1Y2G675"/>
<feature type="region of interest" description="Disordered" evidence="2">
    <location>
        <begin position="762"/>
        <end position="1203"/>
    </location>
</feature>
<dbReference type="EMBL" id="MCGR01000001">
    <property type="protein sequence ID" value="ORY92857.1"/>
    <property type="molecule type" value="Genomic_DNA"/>
</dbReference>
<feature type="compositionally biased region" description="Acidic residues" evidence="2">
    <location>
        <begin position="1843"/>
        <end position="1888"/>
    </location>
</feature>
<feature type="compositionally biased region" description="Acidic residues" evidence="2">
    <location>
        <begin position="979"/>
        <end position="992"/>
    </location>
</feature>
<feature type="compositionally biased region" description="Low complexity" evidence="2">
    <location>
        <begin position="1238"/>
        <end position="1249"/>
    </location>
</feature>
<feature type="compositionally biased region" description="Low complexity" evidence="2">
    <location>
        <begin position="935"/>
        <end position="961"/>
    </location>
</feature>
<feature type="compositionally biased region" description="Basic and acidic residues" evidence="2">
    <location>
        <begin position="1661"/>
        <end position="1676"/>
    </location>
</feature>
<feature type="compositionally biased region" description="Acidic residues" evidence="2">
    <location>
        <begin position="1681"/>
        <end position="1691"/>
    </location>
</feature>
<dbReference type="InParanoid" id="A0A1Y2G675"/>
<feature type="compositionally biased region" description="Low complexity" evidence="2">
    <location>
        <begin position="968"/>
        <end position="978"/>
    </location>
</feature>
<feature type="compositionally biased region" description="Acidic residues" evidence="2">
    <location>
        <begin position="1179"/>
        <end position="1196"/>
    </location>
</feature>
<feature type="compositionally biased region" description="Low complexity" evidence="2">
    <location>
        <begin position="903"/>
        <end position="919"/>
    </location>
</feature>
<feature type="region of interest" description="Disordered" evidence="2">
    <location>
        <begin position="1219"/>
        <end position="1330"/>
    </location>
</feature>
<feature type="compositionally biased region" description="Low complexity" evidence="2">
    <location>
        <begin position="1769"/>
        <end position="1784"/>
    </location>
</feature>
<evidence type="ECO:0000313" key="4">
    <source>
        <dbReference type="EMBL" id="ORY92857.1"/>
    </source>
</evidence>
<feature type="compositionally biased region" description="Acidic residues" evidence="2">
    <location>
        <begin position="1961"/>
        <end position="1996"/>
    </location>
</feature>
<feature type="compositionally biased region" description="Pro residues" evidence="2">
    <location>
        <begin position="828"/>
        <end position="847"/>
    </location>
</feature>
<feature type="compositionally biased region" description="Acidic residues" evidence="2">
    <location>
        <begin position="1606"/>
        <end position="1615"/>
    </location>
</feature>
<dbReference type="GO" id="GO:0005737">
    <property type="term" value="C:cytoplasm"/>
    <property type="evidence" value="ECO:0007669"/>
    <property type="project" value="GOC"/>
</dbReference>
<feature type="coiled-coil region" evidence="1">
    <location>
        <begin position="39"/>
        <end position="91"/>
    </location>
</feature>
<organism evidence="4 5">
    <name type="scientific">Leucosporidium creatinivorum</name>
    <dbReference type="NCBI Taxonomy" id="106004"/>
    <lineage>
        <taxon>Eukaryota</taxon>
        <taxon>Fungi</taxon>
        <taxon>Dikarya</taxon>
        <taxon>Basidiomycota</taxon>
        <taxon>Pucciniomycotina</taxon>
        <taxon>Microbotryomycetes</taxon>
        <taxon>Leucosporidiales</taxon>
        <taxon>Leucosporidium</taxon>
    </lineage>
</organism>
<comment type="caution">
    <text evidence="4">The sequence shown here is derived from an EMBL/GenBank/DDBJ whole genome shotgun (WGS) entry which is preliminary data.</text>
</comment>
<proteinExistence type="predicted"/>
<feature type="compositionally biased region" description="Low complexity" evidence="2">
    <location>
        <begin position="1616"/>
        <end position="1635"/>
    </location>
</feature>
<accession>A0A1Y2G675</accession>
<feature type="region of interest" description="Disordered" evidence="2">
    <location>
        <begin position="1361"/>
        <end position="1390"/>
    </location>
</feature>
<feature type="compositionally biased region" description="Low complexity" evidence="2">
    <location>
        <begin position="1263"/>
        <end position="1274"/>
    </location>
</feature>
<dbReference type="PRINTS" id="PR01217">
    <property type="entry name" value="PRICHEXTENSN"/>
</dbReference>
<dbReference type="Pfam" id="PF22766">
    <property type="entry name" value="ZW10_C2"/>
    <property type="match status" value="1"/>
</dbReference>
<evidence type="ECO:0000259" key="3">
    <source>
        <dbReference type="Pfam" id="PF22766"/>
    </source>
</evidence>
<feature type="compositionally biased region" description="Polar residues" evidence="2">
    <location>
        <begin position="1930"/>
        <end position="1939"/>
    </location>
</feature>
<dbReference type="Proteomes" id="UP000193467">
    <property type="component" value="Unassembled WGS sequence"/>
</dbReference>
<feature type="region of interest" description="Disordered" evidence="2">
    <location>
        <begin position="1413"/>
        <end position="1463"/>
    </location>
</feature>
<dbReference type="Gene3D" id="1.10.357.150">
    <property type="match status" value="1"/>
</dbReference>
<dbReference type="GO" id="GO:1990423">
    <property type="term" value="C:RZZ complex"/>
    <property type="evidence" value="ECO:0007669"/>
    <property type="project" value="TreeGrafter"/>
</dbReference>